<dbReference type="AlphaFoldDB" id="K5VSF9"/>
<reference evidence="2 3" key="1">
    <citation type="journal article" date="2012" name="BMC Genomics">
        <title>Comparative genomics of the white-rot fungi, Phanerochaete carnosa and P. chrysosporium, to elucidate the genetic basis of the distinct wood types they colonize.</title>
        <authorList>
            <person name="Suzuki H."/>
            <person name="MacDonald J."/>
            <person name="Syed K."/>
            <person name="Salamov A."/>
            <person name="Hori C."/>
            <person name="Aerts A."/>
            <person name="Henrissat B."/>
            <person name="Wiebenga A."/>
            <person name="vanKuyk P.A."/>
            <person name="Barry K."/>
            <person name="Lindquist E."/>
            <person name="LaButti K."/>
            <person name="Lapidus A."/>
            <person name="Lucas S."/>
            <person name="Coutinho P."/>
            <person name="Gong Y."/>
            <person name="Samejima M."/>
            <person name="Mahadevan R."/>
            <person name="Abou-Zaid M."/>
            <person name="de Vries R.P."/>
            <person name="Igarashi K."/>
            <person name="Yadav J.S."/>
            <person name="Grigoriev I.V."/>
            <person name="Master E.R."/>
        </authorList>
    </citation>
    <scope>NUCLEOTIDE SEQUENCE [LARGE SCALE GENOMIC DNA]</scope>
    <source>
        <strain evidence="2 3">HHB-10118-sp</strain>
    </source>
</reference>
<evidence type="ECO:0000313" key="2">
    <source>
        <dbReference type="EMBL" id="EKM49710.1"/>
    </source>
</evidence>
<organism evidence="2 3">
    <name type="scientific">Phanerochaete carnosa (strain HHB-10118-sp)</name>
    <name type="common">White-rot fungus</name>
    <name type="synonym">Peniophora carnosa</name>
    <dbReference type="NCBI Taxonomy" id="650164"/>
    <lineage>
        <taxon>Eukaryota</taxon>
        <taxon>Fungi</taxon>
        <taxon>Dikarya</taxon>
        <taxon>Basidiomycota</taxon>
        <taxon>Agaricomycotina</taxon>
        <taxon>Agaricomycetes</taxon>
        <taxon>Polyporales</taxon>
        <taxon>Phanerochaetaceae</taxon>
        <taxon>Phanerochaete</taxon>
    </lineage>
</organism>
<dbReference type="InParanoid" id="K5VSF9"/>
<keyword evidence="3" id="KW-1185">Reference proteome</keyword>
<evidence type="ECO:0000256" key="1">
    <source>
        <dbReference type="SAM" id="MobiDB-lite"/>
    </source>
</evidence>
<sequence>MQIAQEEGEEEGAKDGAKQVGPESELESSEGRRAKRLGSRFDGRLRFDAIQHDSARIVASGPRNRAASSFRFILRIAIKASPKRVQSEL</sequence>
<accession>K5VSF9</accession>
<evidence type="ECO:0000313" key="3">
    <source>
        <dbReference type="Proteomes" id="UP000008370"/>
    </source>
</evidence>
<dbReference type="GeneID" id="18919071"/>
<dbReference type="KEGG" id="pco:PHACADRAFT_265298"/>
<feature type="region of interest" description="Disordered" evidence="1">
    <location>
        <begin position="1"/>
        <end position="37"/>
    </location>
</feature>
<dbReference type="RefSeq" id="XP_007401767.1">
    <property type="nucleotide sequence ID" value="XM_007401705.1"/>
</dbReference>
<name>K5VSF9_PHACS</name>
<dbReference type="EMBL" id="JH930480">
    <property type="protein sequence ID" value="EKM49710.1"/>
    <property type="molecule type" value="Genomic_DNA"/>
</dbReference>
<feature type="compositionally biased region" description="Acidic residues" evidence="1">
    <location>
        <begin position="1"/>
        <end position="10"/>
    </location>
</feature>
<protein>
    <submittedName>
        <fullName evidence="2">Uncharacterized protein</fullName>
    </submittedName>
</protein>
<gene>
    <name evidence="2" type="ORF">PHACADRAFT_265298</name>
</gene>
<proteinExistence type="predicted"/>
<dbReference type="HOGENOM" id="CLU_2455464_0_0_1"/>
<dbReference type="Proteomes" id="UP000008370">
    <property type="component" value="Unassembled WGS sequence"/>
</dbReference>